<evidence type="ECO:0000256" key="1">
    <source>
        <dbReference type="ARBA" id="ARBA00023015"/>
    </source>
</evidence>
<dbReference type="InterPro" id="IPR005471">
    <property type="entry name" value="Tscrpt_reg_IclR_N"/>
</dbReference>
<organism evidence="6 7">
    <name type="scientific">Actinomadura graeca</name>
    <dbReference type="NCBI Taxonomy" id="2750812"/>
    <lineage>
        <taxon>Bacteria</taxon>
        <taxon>Bacillati</taxon>
        <taxon>Actinomycetota</taxon>
        <taxon>Actinomycetes</taxon>
        <taxon>Streptosporangiales</taxon>
        <taxon>Thermomonosporaceae</taxon>
        <taxon>Actinomadura</taxon>
    </lineage>
</organism>
<dbReference type="SUPFAM" id="SSF55781">
    <property type="entry name" value="GAF domain-like"/>
    <property type="match status" value="1"/>
</dbReference>
<evidence type="ECO:0000313" key="6">
    <source>
        <dbReference type="EMBL" id="QXJ23439.1"/>
    </source>
</evidence>
<name>A0ABX8QZK2_9ACTN</name>
<keyword evidence="1" id="KW-0805">Transcription regulation</keyword>
<dbReference type="Pfam" id="PF01614">
    <property type="entry name" value="IclR_C"/>
    <property type="match status" value="1"/>
</dbReference>
<evidence type="ECO:0000256" key="2">
    <source>
        <dbReference type="ARBA" id="ARBA00023125"/>
    </source>
</evidence>
<dbReference type="InterPro" id="IPR029016">
    <property type="entry name" value="GAF-like_dom_sf"/>
</dbReference>
<dbReference type="InterPro" id="IPR036390">
    <property type="entry name" value="WH_DNA-bd_sf"/>
</dbReference>
<accession>A0ABX8QZK2</accession>
<dbReference type="InterPro" id="IPR036388">
    <property type="entry name" value="WH-like_DNA-bd_sf"/>
</dbReference>
<dbReference type="PANTHER" id="PTHR30136:SF24">
    <property type="entry name" value="HTH-TYPE TRANSCRIPTIONAL REPRESSOR ALLR"/>
    <property type="match status" value="1"/>
</dbReference>
<dbReference type="Gene3D" id="1.10.10.10">
    <property type="entry name" value="Winged helix-like DNA-binding domain superfamily/Winged helix DNA-binding domain"/>
    <property type="match status" value="1"/>
</dbReference>
<proteinExistence type="predicted"/>
<feature type="domain" description="HTH iclR-type" evidence="4">
    <location>
        <begin position="9"/>
        <end position="69"/>
    </location>
</feature>
<keyword evidence="3" id="KW-0804">Transcription</keyword>
<dbReference type="RefSeq" id="WP_231329128.1">
    <property type="nucleotide sequence ID" value="NZ_CP059572.1"/>
</dbReference>
<dbReference type="SUPFAM" id="SSF46785">
    <property type="entry name" value="Winged helix' DNA-binding domain"/>
    <property type="match status" value="1"/>
</dbReference>
<reference evidence="6" key="1">
    <citation type="submission" date="2020-07" db="EMBL/GenBank/DDBJ databases">
        <authorList>
            <person name="Tarantini F.S."/>
            <person name="Hong K.W."/>
            <person name="Chan K.G."/>
        </authorList>
    </citation>
    <scope>NUCLEOTIDE SEQUENCE</scope>
    <source>
        <strain evidence="6">32-07</strain>
    </source>
</reference>
<keyword evidence="2" id="KW-0238">DNA-binding</keyword>
<keyword evidence="7" id="KW-1185">Reference proteome</keyword>
<gene>
    <name evidence="6" type="ORF">AGRA3207_004587</name>
</gene>
<dbReference type="InterPro" id="IPR050707">
    <property type="entry name" value="HTH_MetabolicPath_Reg"/>
</dbReference>
<evidence type="ECO:0000259" key="5">
    <source>
        <dbReference type="PROSITE" id="PS51078"/>
    </source>
</evidence>
<dbReference type="Gene3D" id="3.30.450.40">
    <property type="match status" value="1"/>
</dbReference>
<evidence type="ECO:0000313" key="7">
    <source>
        <dbReference type="Proteomes" id="UP001049518"/>
    </source>
</evidence>
<sequence length="247" mass="27028">MKNKPPYSLGSVDRALHLASLLQQEGVLRVTDAAERLTISPSTAHRLLAMLVYRDFAIQAPDRSYLPGPRLRPAEQTTAPTVLLRRRALPHLRWLVETAGETAQLFVPSHTEVQIIATVECDRALRVGDRAGQSLPIHLASGGKAILAERADADLEPVYESLDRDQRNRLQRELNGVRANGFAVNDQHTETGLTALGVALHNEQGTAVAAIAVALPSVRFRPTLVHDWVRPLKTAAARIESTFSPSP</sequence>
<protein>
    <submittedName>
        <fullName evidence="6">IclR family transcriptional regulator</fullName>
    </submittedName>
</protein>
<dbReference type="PROSITE" id="PS51078">
    <property type="entry name" value="ICLR_ED"/>
    <property type="match status" value="1"/>
</dbReference>
<dbReference type="PROSITE" id="PS51077">
    <property type="entry name" value="HTH_ICLR"/>
    <property type="match status" value="1"/>
</dbReference>
<evidence type="ECO:0000259" key="4">
    <source>
        <dbReference type="PROSITE" id="PS51077"/>
    </source>
</evidence>
<evidence type="ECO:0000256" key="3">
    <source>
        <dbReference type="ARBA" id="ARBA00023163"/>
    </source>
</evidence>
<dbReference type="Proteomes" id="UP001049518">
    <property type="component" value="Chromosome"/>
</dbReference>
<dbReference type="EMBL" id="CP059572">
    <property type="protein sequence ID" value="QXJ23439.1"/>
    <property type="molecule type" value="Genomic_DNA"/>
</dbReference>
<dbReference type="Pfam" id="PF09339">
    <property type="entry name" value="HTH_IclR"/>
    <property type="match status" value="1"/>
</dbReference>
<dbReference type="InterPro" id="IPR014757">
    <property type="entry name" value="Tscrpt_reg_IclR_C"/>
</dbReference>
<feature type="domain" description="IclR-ED" evidence="5">
    <location>
        <begin position="70"/>
        <end position="245"/>
    </location>
</feature>
<dbReference type="PANTHER" id="PTHR30136">
    <property type="entry name" value="HELIX-TURN-HELIX TRANSCRIPTIONAL REGULATOR, ICLR FAMILY"/>
    <property type="match status" value="1"/>
</dbReference>